<dbReference type="EMBL" id="CAJHNH020000826">
    <property type="protein sequence ID" value="CAG5120072.1"/>
    <property type="molecule type" value="Genomic_DNA"/>
</dbReference>
<proteinExistence type="predicted"/>
<name>A0A8S3YX06_9EUPU</name>
<dbReference type="AlphaFoldDB" id="A0A8S3YX06"/>
<dbReference type="Proteomes" id="UP000678393">
    <property type="component" value="Unassembled WGS sequence"/>
</dbReference>
<sequence length="70" mass="7905">EGVTDWTTPGNPSLEDLGVSLTQFEPFARYVLHPMRRNAYYLERLGEFADPAPPKPAEFYQTKPASYAQA</sequence>
<comment type="caution">
    <text evidence="1">The sequence shown here is derived from an EMBL/GenBank/DDBJ whole genome shotgun (WGS) entry which is preliminary data.</text>
</comment>
<gene>
    <name evidence="1" type="ORF">CUNI_LOCUS5630</name>
</gene>
<organism evidence="1 2">
    <name type="scientific">Candidula unifasciata</name>
    <dbReference type="NCBI Taxonomy" id="100452"/>
    <lineage>
        <taxon>Eukaryota</taxon>
        <taxon>Metazoa</taxon>
        <taxon>Spiralia</taxon>
        <taxon>Lophotrochozoa</taxon>
        <taxon>Mollusca</taxon>
        <taxon>Gastropoda</taxon>
        <taxon>Heterobranchia</taxon>
        <taxon>Euthyneura</taxon>
        <taxon>Panpulmonata</taxon>
        <taxon>Eupulmonata</taxon>
        <taxon>Stylommatophora</taxon>
        <taxon>Helicina</taxon>
        <taxon>Helicoidea</taxon>
        <taxon>Geomitridae</taxon>
        <taxon>Candidula</taxon>
    </lineage>
</organism>
<keyword evidence="2" id="KW-1185">Reference proteome</keyword>
<evidence type="ECO:0000313" key="1">
    <source>
        <dbReference type="EMBL" id="CAG5120072.1"/>
    </source>
</evidence>
<protein>
    <submittedName>
        <fullName evidence="1">Uncharacterized protein</fullName>
    </submittedName>
</protein>
<reference evidence="1" key="1">
    <citation type="submission" date="2021-04" db="EMBL/GenBank/DDBJ databases">
        <authorList>
            <consortium name="Molecular Ecology Group"/>
        </authorList>
    </citation>
    <scope>NUCLEOTIDE SEQUENCE</scope>
</reference>
<accession>A0A8S3YX06</accession>
<evidence type="ECO:0000313" key="2">
    <source>
        <dbReference type="Proteomes" id="UP000678393"/>
    </source>
</evidence>
<dbReference type="OrthoDB" id="275457at2759"/>
<feature type="non-terminal residue" evidence="1">
    <location>
        <position position="1"/>
    </location>
</feature>